<feature type="compositionally biased region" description="Gly residues" evidence="1">
    <location>
        <begin position="21"/>
        <end position="31"/>
    </location>
</feature>
<feature type="compositionally biased region" description="Polar residues" evidence="1">
    <location>
        <begin position="1"/>
        <end position="10"/>
    </location>
</feature>
<dbReference type="Proteomes" id="UP000441523">
    <property type="component" value="Unassembled WGS sequence"/>
</dbReference>
<evidence type="ECO:0000313" key="2">
    <source>
        <dbReference type="EMBL" id="KAB1070943.1"/>
    </source>
</evidence>
<comment type="caution">
    <text evidence="2">The sequence shown here is derived from an EMBL/GenBank/DDBJ whole genome shotgun (WGS) entry which is preliminary data.</text>
</comment>
<evidence type="ECO:0000256" key="1">
    <source>
        <dbReference type="SAM" id="MobiDB-lite"/>
    </source>
</evidence>
<protein>
    <submittedName>
        <fullName evidence="2">Uncharacterized protein</fullName>
    </submittedName>
</protein>
<organism evidence="2 3">
    <name type="scientific">Methylobacterium planeticum</name>
    <dbReference type="NCBI Taxonomy" id="2615211"/>
    <lineage>
        <taxon>Bacteria</taxon>
        <taxon>Pseudomonadati</taxon>
        <taxon>Pseudomonadota</taxon>
        <taxon>Alphaproteobacteria</taxon>
        <taxon>Hyphomicrobiales</taxon>
        <taxon>Methylobacteriaceae</taxon>
        <taxon>Methylobacterium</taxon>
    </lineage>
</organism>
<dbReference type="EMBL" id="VZZJ01000022">
    <property type="protein sequence ID" value="KAB1070943.1"/>
    <property type="molecule type" value="Genomic_DNA"/>
</dbReference>
<reference evidence="2 3" key="1">
    <citation type="submission" date="2019-09" db="EMBL/GenBank/DDBJ databases">
        <title>YIM 132548 draft genome.</title>
        <authorList>
            <person name="Jiang L."/>
        </authorList>
    </citation>
    <scope>NUCLEOTIDE SEQUENCE [LARGE SCALE GENOMIC DNA]</scope>
    <source>
        <strain evidence="2 3">YIM 132548</strain>
    </source>
</reference>
<evidence type="ECO:0000313" key="3">
    <source>
        <dbReference type="Proteomes" id="UP000441523"/>
    </source>
</evidence>
<dbReference type="RefSeq" id="WP_150965581.1">
    <property type="nucleotide sequence ID" value="NZ_VZZJ01000022.1"/>
</dbReference>
<name>A0A6N6MIP4_9HYPH</name>
<gene>
    <name evidence="2" type="ORF">F6X51_20725</name>
</gene>
<feature type="region of interest" description="Disordered" evidence="1">
    <location>
        <begin position="1"/>
        <end position="103"/>
    </location>
</feature>
<proteinExistence type="predicted"/>
<sequence length="103" mass="10429">MSKDSIPTETVTRKPDEAVGTPGGPAAGGGRQTAQQSEITRMGSGGRSDAERNETWDAGGEPGRNPPALGGSSAGHSDQQASRGPRAGESVAEGLSKAEREAR</sequence>
<accession>A0A6N6MIP4</accession>
<dbReference type="AlphaFoldDB" id="A0A6N6MIP4"/>
<keyword evidence="3" id="KW-1185">Reference proteome</keyword>